<dbReference type="EMBL" id="JAEHOC010000261">
    <property type="protein sequence ID" value="KAG2422039.1"/>
    <property type="molecule type" value="Genomic_DNA"/>
</dbReference>
<accession>A0A835VQR6</accession>
<keyword evidence="3" id="KW-1185">Reference proteome</keyword>
<dbReference type="Proteomes" id="UP000650467">
    <property type="component" value="Unassembled WGS sequence"/>
</dbReference>
<evidence type="ECO:0000256" key="1">
    <source>
        <dbReference type="SAM" id="MobiDB-lite"/>
    </source>
</evidence>
<feature type="region of interest" description="Disordered" evidence="1">
    <location>
        <begin position="53"/>
        <end position="85"/>
    </location>
</feature>
<feature type="compositionally biased region" description="Polar residues" evidence="1">
    <location>
        <begin position="62"/>
        <end position="73"/>
    </location>
</feature>
<dbReference type="AlphaFoldDB" id="A0A835VQR6"/>
<sequence>MAAQLKTSHRVQPQGYGRGMGRSIREPDQSHLPATPEELETKVKSHFQRYGAGAVQRGRGNTDATNPTITNNPVFDAGVDMEETP</sequence>
<name>A0A835VQR6_CHLIN</name>
<evidence type="ECO:0000313" key="2">
    <source>
        <dbReference type="EMBL" id="KAG2422039.1"/>
    </source>
</evidence>
<proteinExistence type="predicted"/>
<organism evidence="2 3">
    <name type="scientific">Chlamydomonas incerta</name>
    <dbReference type="NCBI Taxonomy" id="51695"/>
    <lineage>
        <taxon>Eukaryota</taxon>
        <taxon>Viridiplantae</taxon>
        <taxon>Chlorophyta</taxon>
        <taxon>core chlorophytes</taxon>
        <taxon>Chlorophyceae</taxon>
        <taxon>CS clade</taxon>
        <taxon>Chlamydomonadales</taxon>
        <taxon>Chlamydomonadaceae</taxon>
        <taxon>Chlamydomonas</taxon>
    </lineage>
</organism>
<protein>
    <submittedName>
        <fullName evidence="2">Uncharacterized protein</fullName>
    </submittedName>
</protein>
<comment type="caution">
    <text evidence="2">The sequence shown here is derived from an EMBL/GenBank/DDBJ whole genome shotgun (WGS) entry which is preliminary data.</text>
</comment>
<reference evidence="2" key="1">
    <citation type="journal article" date="2020" name="bioRxiv">
        <title>Comparative genomics of Chlamydomonas.</title>
        <authorList>
            <person name="Craig R.J."/>
            <person name="Hasan A.R."/>
            <person name="Ness R.W."/>
            <person name="Keightley P.D."/>
        </authorList>
    </citation>
    <scope>NUCLEOTIDE SEQUENCE</scope>
    <source>
        <strain evidence="2">SAG 7.73</strain>
    </source>
</reference>
<gene>
    <name evidence="2" type="ORF">HXX76_016316</name>
</gene>
<evidence type="ECO:0000313" key="3">
    <source>
        <dbReference type="Proteomes" id="UP000650467"/>
    </source>
</evidence>
<feature type="region of interest" description="Disordered" evidence="1">
    <location>
        <begin position="1"/>
        <end position="33"/>
    </location>
</feature>